<keyword evidence="8" id="KW-1185">Reference proteome</keyword>
<dbReference type="GO" id="GO:0003677">
    <property type="term" value="F:DNA binding"/>
    <property type="evidence" value="ECO:0007669"/>
    <property type="project" value="UniProtKB-KW"/>
</dbReference>
<keyword evidence="1" id="KW-0805">Transcription regulation</keyword>
<organism evidence="7 8">
    <name type="scientific">Penicilliopsis zonata CBS 506.65</name>
    <dbReference type="NCBI Taxonomy" id="1073090"/>
    <lineage>
        <taxon>Eukaryota</taxon>
        <taxon>Fungi</taxon>
        <taxon>Dikarya</taxon>
        <taxon>Ascomycota</taxon>
        <taxon>Pezizomycotina</taxon>
        <taxon>Eurotiomycetes</taxon>
        <taxon>Eurotiomycetidae</taxon>
        <taxon>Eurotiales</taxon>
        <taxon>Aspergillaceae</taxon>
        <taxon>Penicilliopsis</taxon>
    </lineage>
</organism>
<dbReference type="SMART" id="SM00066">
    <property type="entry name" value="GAL4"/>
    <property type="match status" value="1"/>
</dbReference>
<dbReference type="PANTHER" id="PTHR47256">
    <property type="entry name" value="ZN(II)2CYS6 TRANSCRIPTION FACTOR (EUROFUNG)-RELATED"/>
    <property type="match status" value="1"/>
</dbReference>
<evidence type="ECO:0000259" key="6">
    <source>
        <dbReference type="PROSITE" id="PS50048"/>
    </source>
</evidence>
<evidence type="ECO:0000256" key="1">
    <source>
        <dbReference type="ARBA" id="ARBA00023015"/>
    </source>
</evidence>
<sequence length="626" mass="70157">MNRSLAPAPPGLLRVSPDELDPPSRKHATTACAICKRKKLKCQGGHPCHHCRLNALECVKDEARDMRRKGAYKRKCEALEASHDLLLRILDRLRRAEQDSDALRPLLALVRSGADLTEIHRFVDGPLRPSLTTTAMTTMIMAATVVEDSEDSMTVEGEGESLDNPDDENDLTPPPPPRRSMMGVERLSDIPLVRVPARPWTRTTTDDELVSHLVSLWLTWCQPLPALVHRHAFLQTMQTGRPGPFCSPFLVCAILTEASTLCDYEDVLGIPDDVASRGARFYDEARRRLDDEGLELTTAQGLAILSITLTAKGRHRQAWTYLSLARSIADELARRAVHDEAVQYGLTVSLSILQHRPSSPPRISRPTCKTQHGTDADTDTDSWSPYPRRTQPETTPAHLACVFDRSCDLALIASRIGSALLYADPPPSPETAEETADAICQQLQTWYATLPEGLAVVREDSLPHILQLHIQYHISIIQLFHLVKGDRIQQVHAEALSQIVALLRIHRRTWGLERISPTSLYWVCLSLADLIYRNDWSVENQENMTELCIVARACSRRWPLAGGVLRMVQVSARRRRMELSAETKALCMDFEVRVDDAADDSMDLDHPPSREDFLEAFTSGAMRLTR</sequence>
<feature type="region of interest" description="Disordered" evidence="5">
    <location>
        <begin position="1"/>
        <end position="25"/>
    </location>
</feature>
<dbReference type="STRING" id="1073090.A0A1L9S7Q4"/>
<dbReference type="Pfam" id="PF00172">
    <property type="entry name" value="Zn_clus"/>
    <property type="match status" value="1"/>
</dbReference>
<dbReference type="InterPro" id="IPR053187">
    <property type="entry name" value="Notoamide_regulator"/>
</dbReference>
<reference evidence="8" key="1">
    <citation type="journal article" date="2017" name="Genome Biol.">
        <title>Comparative genomics reveals high biological diversity and specific adaptations in the industrially and medically important fungal genus Aspergillus.</title>
        <authorList>
            <person name="de Vries R.P."/>
            <person name="Riley R."/>
            <person name="Wiebenga A."/>
            <person name="Aguilar-Osorio G."/>
            <person name="Amillis S."/>
            <person name="Uchima C.A."/>
            <person name="Anderluh G."/>
            <person name="Asadollahi M."/>
            <person name="Askin M."/>
            <person name="Barry K."/>
            <person name="Battaglia E."/>
            <person name="Bayram O."/>
            <person name="Benocci T."/>
            <person name="Braus-Stromeyer S.A."/>
            <person name="Caldana C."/>
            <person name="Canovas D."/>
            <person name="Cerqueira G.C."/>
            <person name="Chen F."/>
            <person name="Chen W."/>
            <person name="Choi C."/>
            <person name="Clum A."/>
            <person name="Dos Santos R.A."/>
            <person name="Damasio A.R."/>
            <person name="Diallinas G."/>
            <person name="Emri T."/>
            <person name="Fekete E."/>
            <person name="Flipphi M."/>
            <person name="Freyberg S."/>
            <person name="Gallo A."/>
            <person name="Gournas C."/>
            <person name="Habgood R."/>
            <person name="Hainaut M."/>
            <person name="Harispe M.L."/>
            <person name="Henrissat B."/>
            <person name="Hilden K.S."/>
            <person name="Hope R."/>
            <person name="Hossain A."/>
            <person name="Karabika E."/>
            <person name="Karaffa L."/>
            <person name="Karanyi Z."/>
            <person name="Krasevec N."/>
            <person name="Kuo A."/>
            <person name="Kusch H."/>
            <person name="LaButti K."/>
            <person name="Lagendijk E.L."/>
            <person name="Lapidus A."/>
            <person name="Levasseur A."/>
            <person name="Lindquist E."/>
            <person name="Lipzen A."/>
            <person name="Logrieco A.F."/>
            <person name="MacCabe A."/>
            <person name="Maekelae M.R."/>
            <person name="Malavazi I."/>
            <person name="Melin P."/>
            <person name="Meyer V."/>
            <person name="Mielnichuk N."/>
            <person name="Miskei M."/>
            <person name="Molnar A.P."/>
            <person name="Mule G."/>
            <person name="Ngan C.Y."/>
            <person name="Orejas M."/>
            <person name="Orosz E."/>
            <person name="Ouedraogo J.P."/>
            <person name="Overkamp K.M."/>
            <person name="Park H.-S."/>
            <person name="Perrone G."/>
            <person name="Piumi F."/>
            <person name="Punt P.J."/>
            <person name="Ram A.F."/>
            <person name="Ramon A."/>
            <person name="Rauscher S."/>
            <person name="Record E."/>
            <person name="Riano-Pachon D.M."/>
            <person name="Robert V."/>
            <person name="Roehrig J."/>
            <person name="Ruller R."/>
            <person name="Salamov A."/>
            <person name="Salih N.S."/>
            <person name="Samson R.A."/>
            <person name="Sandor E."/>
            <person name="Sanguinetti M."/>
            <person name="Schuetze T."/>
            <person name="Sepcic K."/>
            <person name="Shelest E."/>
            <person name="Sherlock G."/>
            <person name="Sophianopoulou V."/>
            <person name="Squina F.M."/>
            <person name="Sun H."/>
            <person name="Susca A."/>
            <person name="Todd R.B."/>
            <person name="Tsang A."/>
            <person name="Unkles S.E."/>
            <person name="van de Wiele N."/>
            <person name="van Rossen-Uffink D."/>
            <person name="Oliveira J.V."/>
            <person name="Vesth T.C."/>
            <person name="Visser J."/>
            <person name="Yu J.-H."/>
            <person name="Zhou M."/>
            <person name="Andersen M.R."/>
            <person name="Archer D.B."/>
            <person name="Baker S.E."/>
            <person name="Benoit I."/>
            <person name="Brakhage A.A."/>
            <person name="Braus G.H."/>
            <person name="Fischer R."/>
            <person name="Frisvad J.C."/>
            <person name="Goldman G.H."/>
            <person name="Houbraken J."/>
            <person name="Oakley B."/>
            <person name="Pocsi I."/>
            <person name="Scazzocchio C."/>
            <person name="Seiboth B."/>
            <person name="vanKuyk P.A."/>
            <person name="Wortman J."/>
            <person name="Dyer P.S."/>
            <person name="Grigoriev I.V."/>
        </authorList>
    </citation>
    <scope>NUCLEOTIDE SEQUENCE [LARGE SCALE GENOMIC DNA]</scope>
    <source>
        <strain evidence="8">CBS 506.65</strain>
    </source>
</reference>
<proteinExistence type="predicted"/>
<dbReference type="PROSITE" id="PS50048">
    <property type="entry name" value="ZN2_CY6_FUNGAL_2"/>
    <property type="match status" value="1"/>
</dbReference>
<dbReference type="InterPro" id="IPR001138">
    <property type="entry name" value="Zn2Cys6_DnaBD"/>
</dbReference>
<dbReference type="RefSeq" id="XP_022577674.1">
    <property type="nucleotide sequence ID" value="XM_022727491.1"/>
</dbReference>
<accession>A0A1L9S7Q4</accession>
<dbReference type="GeneID" id="34613955"/>
<dbReference type="OrthoDB" id="2593732at2759"/>
<evidence type="ECO:0000256" key="3">
    <source>
        <dbReference type="ARBA" id="ARBA00023163"/>
    </source>
</evidence>
<keyword evidence="3" id="KW-0804">Transcription</keyword>
<dbReference type="PANTHER" id="PTHR47256:SF4">
    <property type="entry name" value="ZN(II)2CYS6 TRANSCRIPTION FACTOR (EUROFUNG)"/>
    <property type="match status" value="1"/>
</dbReference>
<keyword evidence="2" id="KW-0238">DNA-binding</keyword>
<dbReference type="CDD" id="cd12148">
    <property type="entry name" value="fungal_TF_MHR"/>
    <property type="match status" value="1"/>
</dbReference>
<evidence type="ECO:0000313" key="8">
    <source>
        <dbReference type="Proteomes" id="UP000184188"/>
    </source>
</evidence>
<dbReference type="Proteomes" id="UP000184188">
    <property type="component" value="Unassembled WGS sequence"/>
</dbReference>
<dbReference type="InterPro" id="IPR036864">
    <property type="entry name" value="Zn2-C6_fun-type_DNA-bd_sf"/>
</dbReference>
<evidence type="ECO:0000256" key="2">
    <source>
        <dbReference type="ARBA" id="ARBA00023125"/>
    </source>
</evidence>
<dbReference type="AlphaFoldDB" id="A0A1L9S7Q4"/>
<dbReference type="GO" id="GO:0008270">
    <property type="term" value="F:zinc ion binding"/>
    <property type="evidence" value="ECO:0007669"/>
    <property type="project" value="InterPro"/>
</dbReference>
<feature type="region of interest" description="Disordered" evidence="5">
    <location>
        <begin position="148"/>
        <end position="183"/>
    </location>
</feature>
<dbReference type="EMBL" id="KV878354">
    <property type="protein sequence ID" value="OJJ43164.1"/>
    <property type="molecule type" value="Genomic_DNA"/>
</dbReference>
<dbReference type="GO" id="GO:0000981">
    <property type="term" value="F:DNA-binding transcription factor activity, RNA polymerase II-specific"/>
    <property type="evidence" value="ECO:0007669"/>
    <property type="project" value="InterPro"/>
</dbReference>
<dbReference type="PROSITE" id="PS00463">
    <property type="entry name" value="ZN2_CY6_FUNGAL_1"/>
    <property type="match status" value="1"/>
</dbReference>
<feature type="domain" description="Zn(2)-C6 fungal-type" evidence="6">
    <location>
        <begin position="31"/>
        <end position="60"/>
    </location>
</feature>
<keyword evidence="4" id="KW-0539">Nucleus</keyword>
<evidence type="ECO:0000256" key="4">
    <source>
        <dbReference type="ARBA" id="ARBA00023242"/>
    </source>
</evidence>
<dbReference type="Gene3D" id="4.10.240.10">
    <property type="entry name" value="Zn(2)-C6 fungal-type DNA-binding domain"/>
    <property type="match status" value="1"/>
</dbReference>
<gene>
    <name evidence="7" type="ORF">ASPZODRAFT_19853</name>
</gene>
<evidence type="ECO:0000256" key="5">
    <source>
        <dbReference type="SAM" id="MobiDB-lite"/>
    </source>
</evidence>
<protein>
    <recommendedName>
        <fullName evidence="6">Zn(2)-C6 fungal-type domain-containing protein</fullName>
    </recommendedName>
</protein>
<evidence type="ECO:0000313" key="7">
    <source>
        <dbReference type="EMBL" id="OJJ43164.1"/>
    </source>
</evidence>
<dbReference type="VEuPathDB" id="FungiDB:ASPZODRAFT_19853"/>
<name>A0A1L9S7Q4_9EURO</name>
<feature type="region of interest" description="Disordered" evidence="5">
    <location>
        <begin position="355"/>
        <end position="390"/>
    </location>
</feature>
<feature type="compositionally biased region" description="Acidic residues" evidence="5">
    <location>
        <begin position="148"/>
        <end position="170"/>
    </location>
</feature>
<dbReference type="SUPFAM" id="SSF57701">
    <property type="entry name" value="Zn2/Cys6 DNA-binding domain"/>
    <property type="match status" value="1"/>
</dbReference>
<dbReference type="CDD" id="cd00067">
    <property type="entry name" value="GAL4"/>
    <property type="match status" value="1"/>
</dbReference>